<sequence>MIRVKPWGLWLWNSTHGFSLQWKKMKSGLQFVGF</sequence>
<dbReference type="Proteomes" id="UP000593575">
    <property type="component" value="Unassembled WGS sequence"/>
</dbReference>
<proteinExistence type="predicted"/>
<protein>
    <submittedName>
        <fullName evidence="1">Uncharacterized protein</fullName>
    </submittedName>
</protein>
<comment type="caution">
    <text evidence="1">The sequence shown here is derived from an EMBL/GenBank/DDBJ whole genome shotgun (WGS) entry which is preliminary data.</text>
</comment>
<accession>A0A7J9IVL8</accession>
<dbReference type="EMBL" id="JABFAE010000003">
    <property type="protein sequence ID" value="MBA0825225.1"/>
    <property type="molecule type" value="Genomic_DNA"/>
</dbReference>
<evidence type="ECO:0000313" key="2">
    <source>
        <dbReference type="Proteomes" id="UP000593575"/>
    </source>
</evidence>
<reference evidence="1 2" key="1">
    <citation type="journal article" date="2019" name="Genome Biol. Evol.">
        <title>Insights into the evolution of the New World diploid cottons (Gossypium, subgenus Houzingenia) based on genome sequencing.</title>
        <authorList>
            <person name="Grover C.E."/>
            <person name="Arick M.A. 2nd"/>
            <person name="Thrash A."/>
            <person name="Conover J.L."/>
            <person name="Sanders W.S."/>
            <person name="Peterson D.G."/>
            <person name="Frelichowski J.E."/>
            <person name="Scheffler J.A."/>
            <person name="Scheffler B.E."/>
            <person name="Wendel J.F."/>
        </authorList>
    </citation>
    <scope>NUCLEOTIDE SEQUENCE [LARGE SCALE GENOMIC DNA]</scope>
    <source>
        <strain evidence="1">6</strain>
        <tissue evidence="1">Leaf</tissue>
    </source>
</reference>
<keyword evidence="2" id="KW-1185">Reference proteome</keyword>
<gene>
    <name evidence="1" type="ORF">Goarm_021827</name>
</gene>
<organism evidence="1 2">
    <name type="scientific">Gossypium armourianum</name>
    <dbReference type="NCBI Taxonomy" id="34283"/>
    <lineage>
        <taxon>Eukaryota</taxon>
        <taxon>Viridiplantae</taxon>
        <taxon>Streptophyta</taxon>
        <taxon>Embryophyta</taxon>
        <taxon>Tracheophyta</taxon>
        <taxon>Spermatophyta</taxon>
        <taxon>Magnoliopsida</taxon>
        <taxon>eudicotyledons</taxon>
        <taxon>Gunneridae</taxon>
        <taxon>Pentapetalae</taxon>
        <taxon>rosids</taxon>
        <taxon>malvids</taxon>
        <taxon>Malvales</taxon>
        <taxon>Malvaceae</taxon>
        <taxon>Malvoideae</taxon>
        <taxon>Gossypium</taxon>
    </lineage>
</organism>
<feature type="non-terminal residue" evidence="1">
    <location>
        <position position="34"/>
    </location>
</feature>
<evidence type="ECO:0000313" key="1">
    <source>
        <dbReference type="EMBL" id="MBA0825225.1"/>
    </source>
</evidence>
<name>A0A7J9IVL8_9ROSI</name>
<dbReference type="AlphaFoldDB" id="A0A7J9IVL8"/>